<evidence type="ECO:0000313" key="4">
    <source>
        <dbReference type="Proteomes" id="UP000316921"/>
    </source>
</evidence>
<gene>
    <name evidence="3" type="ORF">Pla133_44130</name>
</gene>
<keyword evidence="2" id="KW-0472">Membrane</keyword>
<dbReference type="AlphaFoldDB" id="A0A518BQP1"/>
<feature type="region of interest" description="Disordered" evidence="1">
    <location>
        <begin position="85"/>
        <end position="124"/>
    </location>
</feature>
<sequence>MAAPTVATEDTRRPDSLFGVLFVMLGLMLVVGLGVAVLGLRVQGADSRELYDDLFEPGVELPYSLHFAGGTAVASKQRWVRLERTVEPAEPRGDVGGEGDASTASAADGAAESSGGVPGAPTGDLRTKLPEVVLIGRYAGPVPVARQFETGNLPSGQMLSERRKRWLEKPDQRSSWQGLVDRGVVGFGPWEADYVHLRQFLDDGSFYDLIRVNLSSADTGQILVAHWPLGNEHASVEPLKAVLDVLRLSDGQDSGDTAGV</sequence>
<feature type="compositionally biased region" description="Low complexity" evidence="1">
    <location>
        <begin position="100"/>
        <end position="115"/>
    </location>
</feature>
<keyword evidence="2" id="KW-1133">Transmembrane helix</keyword>
<keyword evidence="4" id="KW-1185">Reference proteome</keyword>
<organism evidence="3 4">
    <name type="scientific">Engelhardtia mirabilis</name>
    <dbReference type="NCBI Taxonomy" id="2528011"/>
    <lineage>
        <taxon>Bacteria</taxon>
        <taxon>Pseudomonadati</taxon>
        <taxon>Planctomycetota</taxon>
        <taxon>Planctomycetia</taxon>
        <taxon>Planctomycetia incertae sedis</taxon>
        <taxon>Engelhardtia</taxon>
    </lineage>
</organism>
<reference evidence="3 4" key="1">
    <citation type="submission" date="2019-02" db="EMBL/GenBank/DDBJ databases">
        <title>Deep-cultivation of Planctomycetes and their phenomic and genomic characterization uncovers novel biology.</title>
        <authorList>
            <person name="Wiegand S."/>
            <person name="Jogler M."/>
            <person name="Boedeker C."/>
            <person name="Pinto D."/>
            <person name="Vollmers J."/>
            <person name="Rivas-Marin E."/>
            <person name="Kohn T."/>
            <person name="Peeters S.H."/>
            <person name="Heuer A."/>
            <person name="Rast P."/>
            <person name="Oberbeckmann S."/>
            <person name="Bunk B."/>
            <person name="Jeske O."/>
            <person name="Meyerdierks A."/>
            <person name="Storesund J.E."/>
            <person name="Kallscheuer N."/>
            <person name="Luecker S."/>
            <person name="Lage O.M."/>
            <person name="Pohl T."/>
            <person name="Merkel B.J."/>
            <person name="Hornburger P."/>
            <person name="Mueller R.-W."/>
            <person name="Bruemmer F."/>
            <person name="Labrenz M."/>
            <person name="Spormann A.M."/>
            <person name="Op den Camp H."/>
            <person name="Overmann J."/>
            <person name="Amann R."/>
            <person name="Jetten M.S.M."/>
            <person name="Mascher T."/>
            <person name="Medema M.H."/>
            <person name="Devos D.P."/>
            <person name="Kaster A.-K."/>
            <person name="Ovreas L."/>
            <person name="Rohde M."/>
            <person name="Galperin M.Y."/>
            <person name="Jogler C."/>
        </authorList>
    </citation>
    <scope>NUCLEOTIDE SEQUENCE [LARGE SCALE GENOMIC DNA]</scope>
    <source>
        <strain evidence="3 4">Pla133</strain>
    </source>
</reference>
<proteinExistence type="predicted"/>
<accession>A0A518BQP1</accession>
<dbReference type="Proteomes" id="UP000316921">
    <property type="component" value="Chromosome"/>
</dbReference>
<dbReference type="KEGG" id="pbap:Pla133_44130"/>
<protein>
    <submittedName>
        <fullName evidence="3">Uncharacterized protein</fullName>
    </submittedName>
</protein>
<evidence type="ECO:0000256" key="2">
    <source>
        <dbReference type="SAM" id="Phobius"/>
    </source>
</evidence>
<dbReference type="RefSeq" id="WP_145069067.1">
    <property type="nucleotide sequence ID" value="NZ_CP036287.1"/>
</dbReference>
<keyword evidence="2" id="KW-0812">Transmembrane</keyword>
<feature type="transmembrane region" description="Helical" evidence="2">
    <location>
        <begin position="17"/>
        <end position="40"/>
    </location>
</feature>
<feature type="compositionally biased region" description="Basic and acidic residues" evidence="1">
    <location>
        <begin position="85"/>
        <end position="95"/>
    </location>
</feature>
<evidence type="ECO:0000256" key="1">
    <source>
        <dbReference type="SAM" id="MobiDB-lite"/>
    </source>
</evidence>
<evidence type="ECO:0000313" key="3">
    <source>
        <dbReference type="EMBL" id="QDU69294.1"/>
    </source>
</evidence>
<name>A0A518BQP1_9BACT</name>
<dbReference type="EMBL" id="CP036287">
    <property type="protein sequence ID" value="QDU69294.1"/>
    <property type="molecule type" value="Genomic_DNA"/>
</dbReference>